<comment type="similarity">
    <text evidence="1">Belongs to the CCDC25 family.</text>
</comment>
<reference evidence="5" key="1">
    <citation type="submission" date="2016-09" db="EMBL/GenBank/DDBJ databases">
        <authorList>
            <person name="Jeantristanb JTB J.-T."/>
            <person name="Ricardo R."/>
        </authorList>
    </citation>
    <scope>NUCLEOTIDE SEQUENCE [LARGE SCALE GENOMIC DNA]</scope>
</reference>
<proteinExistence type="inferred from homology"/>
<name>A0A238FP22_9BASI</name>
<dbReference type="Pfam" id="PF05670">
    <property type="entry name" value="NFACT-R_1"/>
    <property type="match status" value="1"/>
</dbReference>
<evidence type="ECO:0000313" key="5">
    <source>
        <dbReference type="Proteomes" id="UP000198372"/>
    </source>
</evidence>
<evidence type="ECO:0000256" key="1">
    <source>
        <dbReference type="ARBA" id="ARBA00008998"/>
    </source>
</evidence>
<evidence type="ECO:0000256" key="2">
    <source>
        <dbReference type="SAM" id="MobiDB-lite"/>
    </source>
</evidence>
<keyword evidence="5" id="KW-1185">Reference proteome</keyword>
<accession>A0A238FP22</accession>
<dbReference type="EMBL" id="FMSP01000019">
    <property type="protein sequence ID" value="SCV73753.1"/>
    <property type="molecule type" value="Genomic_DNA"/>
</dbReference>
<dbReference type="PANTHER" id="PTHR13049">
    <property type="entry name" value="DUF814-RELATED"/>
    <property type="match status" value="1"/>
</dbReference>
<dbReference type="InterPro" id="IPR039730">
    <property type="entry name" value="Jlp2/Ccd25"/>
</dbReference>
<feature type="region of interest" description="Disordered" evidence="2">
    <location>
        <begin position="144"/>
        <end position="213"/>
    </location>
</feature>
<dbReference type="PANTHER" id="PTHR13049:SF2">
    <property type="entry name" value="COILED-COIL DOMAIN-CONTAINING PROTEIN 25"/>
    <property type="match status" value="1"/>
</dbReference>
<evidence type="ECO:0000259" key="3">
    <source>
        <dbReference type="Pfam" id="PF05670"/>
    </source>
</evidence>
<feature type="compositionally biased region" description="Basic and acidic residues" evidence="2">
    <location>
        <begin position="144"/>
        <end position="188"/>
    </location>
</feature>
<organism evidence="4 5">
    <name type="scientific">Microbotryum intermedium</name>
    <dbReference type="NCBI Taxonomy" id="269621"/>
    <lineage>
        <taxon>Eukaryota</taxon>
        <taxon>Fungi</taxon>
        <taxon>Dikarya</taxon>
        <taxon>Basidiomycota</taxon>
        <taxon>Pucciniomycotina</taxon>
        <taxon>Microbotryomycetes</taxon>
        <taxon>Microbotryales</taxon>
        <taxon>Microbotryaceae</taxon>
        <taxon>Microbotryum</taxon>
    </lineage>
</organism>
<dbReference type="STRING" id="269621.A0A238FP22"/>
<evidence type="ECO:0000313" key="4">
    <source>
        <dbReference type="EMBL" id="SCV73753.1"/>
    </source>
</evidence>
<dbReference type="InterPro" id="IPR008532">
    <property type="entry name" value="NFACT_RNA-bd"/>
</dbReference>
<feature type="domain" description="NFACT RNA-binding" evidence="3">
    <location>
        <begin position="1"/>
        <end position="114"/>
    </location>
</feature>
<sequence>MVYFYNCTALGEGKAVTIYAGKDKVENEDIIRYALPHVHIWVHVDKLSSPHIYIRLPDWLPSWEAIPKQILDDAAQLVKAGSIQGNKKDNVTIIYTPASNLLKTGDMDVGTVYVAEPINAIVDRLNKTRVERIVDHEAEKIEREQKEAKERRLEANERRNKELELSRQRKVEAESRDYSRLHERKEALSYEDEEAEWNSRQKEGDFDPEEDFM</sequence>
<dbReference type="Proteomes" id="UP000198372">
    <property type="component" value="Unassembled WGS sequence"/>
</dbReference>
<protein>
    <submittedName>
        <fullName evidence="4">BQ2448_6183 protein</fullName>
    </submittedName>
</protein>
<dbReference type="AlphaFoldDB" id="A0A238FP22"/>
<gene>
    <name evidence="4" type="ORF">BQ2448_6183</name>
</gene>
<dbReference type="OrthoDB" id="200398at2759"/>